<reference evidence="3 4" key="1">
    <citation type="submission" date="2015-12" db="EMBL/GenBank/DDBJ databases">
        <title>Dictyostelia acquired genes for synthesis and detection of signals that induce cell-type specialization by lateral gene transfer from prokaryotes.</title>
        <authorList>
            <person name="Gloeckner G."/>
            <person name="Schaap P."/>
        </authorList>
    </citation>
    <scope>NUCLEOTIDE SEQUENCE [LARGE SCALE GENOMIC DNA]</scope>
    <source>
        <strain evidence="3 4">TK</strain>
    </source>
</reference>
<proteinExistence type="predicted"/>
<keyword evidence="4" id="KW-1185">Reference proteome</keyword>
<comment type="caution">
    <text evidence="3">The sequence shown here is derived from an EMBL/GenBank/DDBJ whole genome shotgun (WGS) entry which is preliminary data.</text>
</comment>
<evidence type="ECO:0000313" key="4">
    <source>
        <dbReference type="Proteomes" id="UP000076078"/>
    </source>
</evidence>
<gene>
    <name evidence="3" type="ORF">DLAC_10051</name>
</gene>
<dbReference type="EMBL" id="LODT01000041">
    <property type="protein sequence ID" value="KYQ89391.1"/>
    <property type="molecule type" value="Genomic_DNA"/>
</dbReference>
<keyword evidence="2" id="KW-0732">Signal</keyword>
<dbReference type="AlphaFoldDB" id="A0A151Z604"/>
<dbReference type="Proteomes" id="UP000076078">
    <property type="component" value="Unassembled WGS sequence"/>
</dbReference>
<dbReference type="InParanoid" id="A0A151Z604"/>
<evidence type="ECO:0000313" key="3">
    <source>
        <dbReference type="EMBL" id="KYQ89391.1"/>
    </source>
</evidence>
<evidence type="ECO:0008006" key="5">
    <source>
        <dbReference type="Google" id="ProtNLM"/>
    </source>
</evidence>
<keyword evidence="1" id="KW-1133">Transmembrane helix</keyword>
<keyword evidence="1" id="KW-0812">Transmembrane</keyword>
<dbReference type="OrthoDB" id="16734at2759"/>
<name>A0A151Z604_TIELA</name>
<feature type="signal peptide" evidence="2">
    <location>
        <begin position="1"/>
        <end position="20"/>
    </location>
</feature>
<feature type="chain" id="PRO_5007592896" description="Transmembrane protein" evidence="2">
    <location>
        <begin position="21"/>
        <end position="202"/>
    </location>
</feature>
<evidence type="ECO:0000256" key="1">
    <source>
        <dbReference type="SAM" id="Phobius"/>
    </source>
</evidence>
<sequence length="202" mass="22322">MNKSILLIAVILASLCAVQAYTTCQTVADCPSKYYCVPANSNGTMSICVECKSANDCKLNEFCSDDIDLDAQGTCKKFTKAGDDCIDYEGAELTDENVSSSLKCAMFYTNTLSNNTLVIDVEGFCTDGKCRMCDYSNNGINNTPGKGQMRTCVFPGKYETPHSQYWSSGEYYQEPIRVWLAIFFCLIVIQLGVNIASFLFKK</sequence>
<keyword evidence="1" id="KW-0472">Membrane</keyword>
<accession>A0A151Z604</accession>
<protein>
    <recommendedName>
        <fullName evidence="5">Transmembrane protein</fullName>
    </recommendedName>
</protein>
<organism evidence="3 4">
    <name type="scientific">Tieghemostelium lacteum</name>
    <name type="common">Slime mold</name>
    <name type="synonym">Dictyostelium lacteum</name>
    <dbReference type="NCBI Taxonomy" id="361077"/>
    <lineage>
        <taxon>Eukaryota</taxon>
        <taxon>Amoebozoa</taxon>
        <taxon>Evosea</taxon>
        <taxon>Eumycetozoa</taxon>
        <taxon>Dictyostelia</taxon>
        <taxon>Dictyosteliales</taxon>
        <taxon>Raperosteliaceae</taxon>
        <taxon>Tieghemostelium</taxon>
    </lineage>
</organism>
<evidence type="ECO:0000256" key="2">
    <source>
        <dbReference type="SAM" id="SignalP"/>
    </source>
</evidence>
<feature type="transmembrane region" description="Helical" evidence="1">
    <location>
        <begin position="178"/>
        <end position="200"/>
    </location>
</feature>